<reference evidence="2 3" key="1">
    <citation type="submission" date="2018-12" db="EMBL/GenBank/DDBJ databases">
        <authorList>
            <person name="Yu L."/>
        </authorList>
    </citation>
    <scope>NUCLEOTIDE SEQUENCE [LARGE SCALE GENOMIC DNA]</scope>
    <source>
        <strain evidence="2 3">HAW-EB5</strain>
    </source>
</reference>
<dbReference type="Pfam" id="PF00535">
    <property type="entry name" value="Glycos_transf_2"/>
    <property type="match status" value="1"/>
</dbReference>
<dbReference type="PANTHER" id="PTHR22916">
    <property type="entry name" value="GLYCOSYLTRANSFERASE"/>
    <property type="match status" value="1"/>
</dbReference>
<organism evidence="2 3">
    <name type="scientific">Shewanella atlantica</name>
    <dbReference type="NCBI Taxonomy" id="271099"/>
    <lineage>
        <taxon>Bacteria</taxon>
        <taxon>Pseudomonadati</taxon>
        <taxon>Pseudomonadota</taxon>
        <taxon>Gammaproteobacteria</taxon>
        <taxon>Alteromonadales</taxon>
        <taxon>Shewanellaceae</taxon>
        <taxon>Shewanella</taxon>
    </lineage>
</organism>
<dbReference type="Gene3D" id="3.90.550.10">
    <property type="entry name" value="Spore Coat Polysaccharide Biosynthesis Protein SpsA, Chain A"/>
    <property type="match status" value="1"/>
</dbReference>
<protein>
    <submittedName>
        <fullName evidence="2">Glycosyltransferase family 2 protein</fullName>
    </submittedName>
</protein>
<evidence type="ECO:0000313" key="2">
    <source>
        <dbReference type="EMBL" id="RTR32511.1"/>
    </source>
</evidence>
<keyword evidence="3" id="KW-1185">Reference proteome</keyword>
<dbReference type="OrthoDB" id="9802649at2"/>
<name>A0A3S0IH58_9GAMM</name>
<sequence>MTPKVSVVMPIYNVQHFVKQAINSVLAQTFTDFELILVNDCSTDKSLEISRTILDHRIRVVNHITNKGLAAARNTGIRHAIGRYVAFIDSDDMWHADKLMMHVEHLNKSPQVGISFSRSSFMNHKGKPIHFFQMPQLKGITAAHLLCRNPVGNGSAPVIRRETLNDIRFQPLDHTENYSCYFDEKFRQSEDIECWLRIVATTNWKMEGIPAPLTFYRLNQEGLSSNIMKQLASWEQMIDKARLFAPKLLKKNEQSARAYQLRYLARQSIRNGQGKAAIKLINKALSVSPSIMIDETGRTCVTLTAAYLLWLLPSSLYKVCENMGQFAMGHIQKMRISKDGVKSSLIL</sequence>
<feature type="domain" description="Glycosyltransferase 2-like" evidence="1">
    <location>
        <begin position="6"/>
        <end position="164"/>
    </location>
</feature>
<dbReference type="RefSeq" id="WP_126505402.1">
    <property type="nucleotide sequence ID" value="NZ_RXNV01000003.1"/>
</dbReference>
<dbReference type="InterPro" id="IPR001173">
    <property type="entry name" value="Glyco_trans_2-like"/>
</dbReference>
<keyword evidence="2" id="KW-0808">Transferase</keyword>
<dbReference type="GO" id="GO:0016758">
    <property type="term" value="F:hexosyltransferase activity"/>
    <property type="evidence" value="ECO:0007669"/>
    <property type="project" value="UniProtKB-ARBA"/>
</dbReference>
<dbReference type="SUPFAM" id="SSF53448">
    <property type="entry name" value="Nucleotide-diphospho-sugar transferases"/>
    <property type="match status" value="1"/>
</dbReference>
<evidence type="ECO:0000259" key="1">
    <source>
        <dbReference type="Pfam" id="PF00535"/>
    </source>
</evidence>
<proteinExistence type="predicted"/>
<comment type="caution">
    <text evidence="2">The sequence shown here is derived from an EMBL/GenBank/DDBJ whole genome shotgun (WGS) entry which is preliminary data.</text>
</comment>
<dbReference type="AlphaFoldDB" id="A0A3S0IH58"/>
<dbReference type="EMBL" id="RXNV01000003">
    <property type="protein sequence ID" value="RTR32511.1"/>
    <property type="molecule type" value="Genomic_DNA"/>
</dbReference>
<dbReference type="PANTHER" id="PTHR22916:SF3">
    <property type="entry name" value="UDP-GLCNAC:BETAGAL BETA-1,3-N-ACETYLGLUCOSAMINYLTRANSFERASE-LIKE PROTEIN 1"/>
    <property type="match status" value="1"/>
</dbReference>
<dbReference type="CDD" id="cd00761">
    <property type="entry name" value="Glyco_tranf_GTA_type"/>
    <property type="match status" value="1"/>
</dbReference>
<accession>A0A3S0IH58</accession>
<dbReference type="InterPro" id="IPR029044">
    <property type="entry name" value="Nucleotide-diphossugar_trans"/>
</dbReference>
<evidence type="ECO:0000313" key="3">
    <source>
        <dbReference type="Proteomes" id="UP000282060"/>
    </source>
</evidence>
<dbReference type="Proteomes" id="UP000282060">
    <property type="component" value="Unassembled WGS sequence"/>
</dbReference>
<gene>
    <name evidence="2" type="ORF">EKG39_09005</name>
</gene>